<dbReference type="AlphaFoldDB" id="A0A2J7TGV0"/>
<dbReference type="EMBL" id="PDZR01000010">
    <property type="protein sequence ID" value="PNG25991.1"/>
    <property type="molecule type" value="Genomic_DNA"/>
</dbReference>
<gene>
    <name evidence="2" type="ORF">CR492_10365</name>
</gene>
<protein>
    <submittedName>
        <fullName evidence="2">Uncharacterized protein</fullName>
    </submittedName>
</protein>
<organism evidence="2 3">
    <name type="scientific">Methylocella silvestris</name>
    <dbReference type="NCBI Taxonomy" id="199596"/>
    <lineage>
        <taxon>Bacteria</taxon>
        <taxon>Pseudomonadati</taxon>
        <taxon>Pseudomonadota</taxon>
        <taxon>Alphaproteobacteria</taxon>
        <taxon>Hyphomicrobiales</taxon>
        <taxon>Beijerinckiaceae</taxon>
        <taxon>Methylocella</taxon>
    </lineage>
</organism>
<keyword evidence="1" id="KW-0812">Transmembrane</keyword>
<sequence>MNAAFEWAARQKISSAACFGATMISAFYPIFDRLRASKRLTRRVFFKRLARFCVRRGEA</sequence>
<name>A0A2J7TGV0_METSI</name>
<keyword evidence="1" id="KW-0472">Membrane</keyword>
<accession>A0A2J7TGV0</accession>
<keyword evidence="1" id="KW-1133">Transmembrane helix</keyword>
<comment type="caution">
    <text evidence="2">The sequence shown here is derived from an EMBL/GenBank/DDBJ whole genome shotgun (WGS) entry which is preliminary data.</text>
</comment>
<evidence type="ECO:0000256" key="1">
    <source>
        <dbReference type="SAM" id="Phobius"/>
    </source>
</evidence>
<evidence type="ECO:0000313" key="3">
    <source>
        <dbReference type="Proteomes" id="UP000236286"/>
    </source>
</evidence>
<reference evidence="2 3" key="1">
    <citation type="submission" date="2017-10" db="EMBL/GenBank/DDBJ databases">
        <title>Genome announcement of Methylocella silvestris TVC from permafrost.</title>
        <authorList>
            <person name="Wang J."/>
            <person name="Geng K."/>
            <person name="Ul-Haque F."/>
            <person name="Crombie A.T."/>
            <person name="Street L.E."/>
            <person name="Wookey P.A."/>
            <person name="Murrell J.C."/>
            <person name="Pratscher J."/>
        </authorList>
    </citation>
    <scope>NUCLEOTIDE SEQUENCE [LARGE SCALE GENOMIC DNA]</scope>
    <source>
        <strain evidence="2 3">TVC</strain>
    </source>
</reference>
<proteinExistence type="predicted"/>
<dbReference type="Proteomes" id="UP000236286">
    <property type="component" value="Unassembled WGS sequence"/>
</dbReference>
<feature type="transmembrane region" description="Helical" evidence="1">
    <location>
        <begin position="12"/>
        <end position="31"/>
    </location>
</feature>
<evidence type="ECO:0000313" key="2">
    <source>
        <dbReference type="EMBL" id="PNG25991.1"/>
    </source>
</evidence>